<dbReference type="OrthoDB" id="2432862at2759"/>
<dbReference type="PANTHER" id="PTHR34396:SF25">
    <property type="entry name" value="BOUNDARY ELEMENT ASSOCIATED FACTOR"/>
    <property type="match status" value="1"/>
</dbReference>
<evidence type="ECO:0000313" key="2">
    <source>
        <dbReference type="EMBL" id="CAG8767092.1"/>
    </source>
</evidence>
<sequence length="246" mass="27164">MSQSSKQKSKVLVPPVERQESMSSSTFELYKTNISSEENPKSTEGTRGYSSSENTEGTGNAGGPGGRGISPVWLFFERGKSSSAGHYSAKCSYCASKWARGEPQKLEAHLALECAYVDDEVRQIYLLRVSNRDQSNEAESDIQTVLKKQKINKQSSISKFFPQSGGGLSEARINAINSSLLKAFVVCGIPFSVVENPFFIDLLQNLCPNYQPPSREVLAGRLLDQEHSKIIVKREAIFQESKNLTI</sequence>
<feature type="non-terminal residue" evidence="2">
    <location>
        <position position="1"/>
    </location>
</feature>
<feature type="compositionally biased region" description="Polar residues" evidence="1">
    <location>
        <begin position="21"/>
        <end position="56"/>
    </location>
</feature>
<evidence type="ECO:0000256" key="1">
    <source>
        <dbReference type="SAM" id="MobiDB-lite"/>
    </source>
</evidence>
<dbReference type="Proteomes" id="UP000789405">
    <property type="component" value="Unassembled WGS sequence"/>
</dbReference>
<dbReference type="GO" id="GO:1990837">
    <property type="term" value="F:sequence-specific double-stranded DNA binding"/>
    <property type="evidence" value="ECO:0007669"/>
    <property type="project" value="TreeGrafter"/>
</dbReference>
<name>A0A9N9NY20_9GLOM</name>
<dbReference type="AlphaFoldDB" id="A0A9N9NY20"/>
<dbReference type="PANTHER" id="PTHR34396">
    <property type="entry name" value="OS03G0264950 PROTEIN-RELATED"/>
    <property type="match status" value="1"/>
</dbReference>
<protein>
    <submittedName>
        <fullName evidence="2">3756_t:CDS:1</fullName>
    </submittedName>
</protein>
<keyword evidence="3" id="KW-1185">Reference proteome</keyword>
<dbReference type="InterPro" id="IPR053031">
    <property type="entry name" value="Cuticle_assoc_protein"/>
</dbReference>
<reference evidence="2" key="1">
    <citation type="submission" date="2021-06" db="EMBL/GenBank/DDBJ databases">
        <authorList>
            <person name="Kallberg Y."/>
            <person name="Tangrot J."/>
            <person name="Rosling A."/>
        </authorList>
    </citation>
    <scope>NUCLEOTIDE SEQUENCE</scope>
    <source>
        <strain evidence="2">MA453B</strain>
    </source>
</reference>
<dbReference type="GO" id="GO:0006357">
    <property type="term" value="P:regulation of transcription by RNA polymerase II"/>
    <property type="evidence" value="ECO:0007669"/>
    <property type="project" value="TreeGrafter"/>
</dbReference>
<proteinExistence type="predicted"/>
<dbReference type="EMBL" id="CAJVPY010018445">
    <property type="protein sequence ID" value="CAG8767092.1"/>
    <property type="molecule type" value="Genomic_DNA"/>
</dbReference>
<feature type="non-terminal residue" evidence="2">
    <location>
        <position position="246"/>
    </location>
</feature>
<feature type="region of interest" description="Disordered" evidence="1">
    <location>
        <begin position="1"/>
        <end position="66"/>
    </location>
</feature>
<gene>
    <name evidence="2" type="ORF">DERYTH_LOCUS18334</name>
</gene>
<comment type="caution">
    <text evidence="2">The sequence shown here is derived from an EMBL/GenBank/DDBJ whole genome shotgun (WGS) entry which is preliminary data.</text>
</comment>
<accession>A0A9N9NY20</accession>
<organism evidence="2 3">
    <name type="scientific">Dentiscutata erythropus</name>
    <dbReference type="NCBI Taxonomy" id="1348616"/>
    <lineage>
        <taxon>Eukaryota</taxon>
        <taxon>Fungi</taxon>
        <taxon>Fungi incertae sedis</taxon>
        <taxon>Mucoromycota</taxon>
        <taxon>Glomeromycotina</taxon>
        <taxon>Glomeromycetes</taxon>
        <taxon>Diversisporales</taxon>
        <taxon>Gigasporaceae</taxon>
        <taxon>Dentiscutata</taxon>
    </lineage>
</organism>
<dbReference type="GO" id="GO:0005634">
    <property type="term" value="C:nucleus"/>
    <property type="evidence" value="ECO:0007669"/>
    <property type="project" value="TreeGrafter"/>
</dbReference>
<evidence type="ECO:0000313" key="3">
    <source>
        <dbReference type="Proteomes" id="UP000789405"/>
    </source>
</evidence>